<proteinExistence type="predicted"/>
<evidence type="ECO:0000256" key="2">
    <source>
        <dbReference type="SAM" id="Phobius"/>
    </source>
</evidence>
<evidence type="ECO:0008006" key="5">
    <source>
        <dbReference type="Google" id="ProtNLM"/>
    </source>
</evidence>
<feature type="region of interest" description="Disordered" evidence="1">
    <location>
        <begin position="108"/>
        <end position="261"/>
    </location>
</feature>
<sequence length="274" mass="27844">MDYCSTCRRHLNGALVCPGCGAYAPDIAPRTTVSAYGGGLAPEAPEPEVPEPEPLPHADDVVDAPVVAAGRAARRRQLARWKKNKRRAAVATAVALVGGGLSVAAMNRQPADRAQADAAPDTRGMGGAEERTEPAGPPSTPPSTHRTTRVVTPAAPSTAADGPHGRSASASRTALKLVPSGKADTSARTPSPAATTADSARLPDQGQRSAVTETSDPAEETSDYPPSDTGASDSSTRQPSSTPDTSRTPEASESADPADSAAPAKLCLLVICLG</sequence>
<protein>
    <recommendedName>
        <fullName evidence="5">Zinc ribbon domain-containing protein</fullName>
    </recommendedName>
</protein>
<keyword evidence="2" id="KW-0812">Transmembrane</keyword>
<keyword evidence="2" id="KW-1133">Transmembrane helix</keyword>
<evidence type="ECO:0000256" key="1">
    <source>
        <dbReference type="SAM" id="MobiDB-lite"/>
    </source>
</evidence>
<dbReference type="Proteomes" id="UP001180489">
    <property type="component" value="Unassembled WGS sequence"/>
</dbReference>
<evidence type="ECO:0000313" key="4">
    <source>
        <dbReference type="Proteomes" id="UP001180489"/>
    </source>
</evidence>
<keyword evidence="2" id="KW-0472">Membrane</keyword>
<comment type="caution">
    <text evidence="3">The sequence shown here is derived from an EMBL/GenBank/DDBJ whole genome shotgun (WGS) entry which is preliminary data.</text>
</comment>
<dbReference type="EMBL" id="JAVRFF010000013">
    <property type="protein sequence ID" value="MDT0473080.1"/>
    <property type="molecule type" value="Genomic_DNA"/>
</dbReference>
<feature type="region of interest" description="Disordered" evidence="1">
    <location>
        <begin position="38"/>
        <end position="57"/>
    </location>
</feature>
<organism evidence="3 4">
    <name type="scientific">Streptomyces hintoniae</name>
    <dbReference type="NCBI Taxonomy" id="3075521"/>
    <lineage>
        <taxon>Bacteria</taxon>
        <taxon>Bacillati</taxon>
        <taxon>Actinomycetota</taxon>
        <taxon>Actinomycetes</taxon>
        <taxon>Kitasatosporales</taxon>
        <taxon>Streptomycetaceae</taxon>
        <taxon>Streptomyces</taxon>
    </lineage>
</organism>
<keyword evidence="4" id="KW-1185">Reference proteome</keyword>
<reference evidence="3" key="1">
    <citation type="submission" date="2024-05" db="EMBL/GenBank/DDBJ databases">
        <title>30 novel species of actinomycetes from the DSMZ collection.</title>
        <authorList>
            <person name="Nouioui I."/>
        </authorList>
    </citation>
    <scope>NUCLEOTIDE SEQUENCE</scope>
    <source>
        <strain evidence="3">DSM 41014</strain>
    </source>
</reference>
<dbReference type="RefSeq" id="WP_311635131.1">
    <property type="nucleotide sequence ID" value="NZ_JAVRFF010000013.1"/>
</dbReference>
<name>A0ABU2UJ06_9ACTN</name>
<feature type="compositionally biased region" description="Low complexity" evidence="1">
    <location>
        <begin position="249"/>
        <end position="261"/>
    </location>
</feature>
<feature type="compositionally biased region" description="Low complexity" evidence="1">
    <location>
        <begin position="142"/>
        <end position="153"/>
    </location>
</feature>
<feature type="compositionally biased region" description="Low complexity" evidence="1">
    <location>
        <begin position="183"/>
        <end position="200"/>
    </location>
</feature>
<evidence type="ECO:0000313" key="3">
    <source>
        <dbReference type="EMBL" id="MDT0473080.1"/>
    </source>
</evidence>
<feature type="compositionally biased region" description="Polar residues" evidence="1">
    <location>
        <begin position="206"/>
        <end position="215"/>
    </location>
</feature>
<feature type="compositionally biased region" description="Polar residues" evidence="1">
    <location>
        <begin position="229"/>
        <end position="248"/>
    </location>
</feature>
<accession>A0ABU2UJ06</accession>
<gene>
    <name evidence="3" type="ORF">RM863_13185</name>
</gene>
<feature type="transmembrane region" description="Helical" evidence="2">
    <location>
        <begin position="88"/>
        <end position="106"/>
    </location>
</feature>